<organism evidence="3">
    <name type="scientific">uncultured Gemmatimonadota bacterium</name>
    <dbReference type="NCBI Taxonomy" id="203437"/>
    <lineage>
        <taxon>Bacteria</taxon>
        <taxon>Pseudomonadati</taxon>
        <taxon>Gemmatimonadota</taxon>
        <taxon>environmental samples</taxon>
    </lineage>
</organism>
<sequence length="644" mass="64869">MPLSLRRLIPLASVAALLAACADDPAGPLPVASVEVTASADSVSLGGTLQLSASTLDGSGAQLAGRAVEWSSDNPAIARVDSSGLVTALAPGAAKITARSEAREGSFAIRVVHVPVHEVTLNFVILRVLPGQSVQLSAWAFDAAWKPISGLPVAWATADSTLATISSTGRLTSVRGGVVGVSATIGGVTKVLRVEIHTTGVHVWPDTASLLLGSARRLLARAVDQDGFAGALYGASWTSSDPSVARVDTTGQVTAVALGRATITATIAGQRHSSEVYVTTYAKAMRFATVSSGRTHSCAVTPEGDAFCWGSNALGQLGTTQATSRCESLAPLGRGGWSRNTFRCSALPVQVEGGIRFASVAVGDMHSCGLTPEGRAYCWGDNGEGALGRGTSAPGSVNPVPAPVAGGITFRSLSAGSGFTCGVSTAGEGFCWGGNHAGALGNGGNTLSPVPVKVAGGLSFASLETGFAHSCGIATDGGTYCWGRNTAGELGTGTTPRDSNVPVRVAGAIQFTALSAGTFFTCGLDAAGRAHCWGEGGRGQLGTGGRTSSTAPVPVADGHVYAGIVAGARACGILADGRTLCWGDHLVPYPVQNVPEFRVRTLSLGGDASCAIAQDGLTYCTGARFLGQTGAGSFDGQVSGPQKV</sequence>
<feature type="domain" description="BIG2" evidence="2">
    <location>
        <begin position="30"/>
        <end position="112"/>
    </location>
</feature>
<dbReference type="PRINTS" id="PR00633">
    <property type="entry name" value="RCCNDNSATION"/>
</dbReference>
<reference evidence="3" key="1">
    <citation type="submission" date="2020-02" db="EMBL/GenBank/DDBJ databases">
        <authorList>
            <person name="Meier V. D."/>
        </authorList>
    </citation>
    <scope>NUCLEOTIDE SEQUENCE</scope>
    <source>
        <strain evidence="3">AVDCRST_MAG89</strain>
    </source>
</reference>
<dbReference type="Pfam" id="PF02368">
    <property type="entry name" value="Big_2"/>
    <property type="match status" value="2"/>
</dbReference>
<dbReference type="GO" id="GO:0005085">
    <property type="term" value="F:guanyl-nucleotide exchange factor activity"/>
    <property type="evidence" value="ECO:0007669"/>
    <property type="project" value="TreeGrafter"/>
</dbReference>
<evidence type="ECO:0000259" key="2">
    <source>
        <dbReference type="SMART" id="SM00635"/>
    </source>
</evidence>
<dbReference type="SUPFAM" id="SSF49373">
    <property type="entry name" value="Invasin/intimin cell-adhesion fragments"/>
    <property type="match status" value="2"/>
</dbReference>
<dbReference type="InterPro" id="IPR051553">
    <property type="entry name" value="Ran_GTPase-activating"/>
</dbReference>
<dbReference type="PANTHER" id="PTHR45982:SF1">
    <property type="entry name" value="REGULATOR OF CHROMOSOME CONDENSATION"/>
    <property type="match status" value="1"/>
</dbReference>
<name>A0A6J4KGC0_9BACT</name>
<dbReference type="Pfam" id="PF00415">
    <property type="entry name" value="RCC1"/>
    <property type="match status" value="1"/>
</dbReference>
<dbReference type="PROSITE" id="PS50012">
    <property type="entry name" value="RCC1_3"/>
    <property type="match status" value="5"/>
</dbReference>
<dbReference type="InterPro" id="IPR009091">
    <property type="entry name" value="RCC1/BLIP-II"/>
</dbReference>
<proteinExistence type="predicted"/>
<dbReference type="SUPFAM" id="SSF50985">
    <property type="entry name" value="RCC1/BLIP-II"/>
    <property type="match status" value="1"/>
</dbReference>
<dbReference type="InterPro" id="IPR000408">
    <property type="entry name" value="Reg_chr_condens"/>
</dbReference>
<gene>
    <name evidence="3" type="ORF">AVDCRST_MAG89-749</name>
</gene>
<dbReference type="InterPro" id="IPR003343">
    <property type="entry name" value="Big_2"/>
</dbReference>
<evidence type="ECO:0000256" key="1">
    <source>
        <dbReference type="SAM" id="SignalP"/>
    </source>
</evidence>
<feature type="non-terminal residue" evidence="3">
    <location>
        <position position="644"/>
    </location>
</feature>
<dbReference type="Gene3D" id="2.60.40.1080">
    <property type="match status" value="3"/>
</dbReference>
<dbReference type="EMBL" id="CADCTV010000165">
    <property type="protein sequence ID" value="CAA9305196.1"/>
    <property type="molecule type" value="Genomic_DNA"/>
</dbReference>
<dbReference type="Pfam" id="PF13540">
    <property type="entry name" value="RCC1_2"/>
    <property type="match status" value="2"/>
</dbReference>
<dbReference type="Gene3D" id="2.130.10.30">
    <property type="entry name" value="Regulator of chromosome condensation 1/beta-lactamase-inhibitor protein II"/>
    <property type="match status" value="2"/>
</dbReference>
<protein>
    <recommendedName>
        <fullName evidence="2">BIG2 domain-containing protein</fullName>
    </recommendedName>
</protein>
<accession>A0A6J4KGC0</accession>
<keyword evidence="1" id="KW-0732">Signal</keyword>
<dbReference type="AlphaFoldDB" id="A0A6J4KGC0"/>
<feature type="domain" description="BIG2" evidence="2">
    <location>
        <begin position="197"/>
        <end position="279"/>
    </location>
</feature>
<dbReference type="PROSITE" id="PS51257">
    <property type="entry name" value="PROKAR_LIPOPROTEIN"/>
    <property type="match status" value="1"/>
</dbReference>
<dbReference type="SMART" id="SM00635">
    <property type="entry name" value="BID_2"/>
    <property type="match status" value="3"/>
</dbReference>
<evidence type="ECO:0000313" key="3">
    <source>
        <dbReference type="EMBL" id="CAA9305196.1"/>
    </source>
</evidence>
<feature type="chain" id="PRO_5026917880" description="BIG2 domain-containing protein" evidence="1">
    <location>
        <begin position="23"/>
        <end position="644"/>
    </location>
</feature>
<dbReference type="InterPro" id="IPR008964">
    <property type="entry name" value="Invasin/intimin_cell_adhesion"/>
</dbReference>
<dbReference type="GO" id="GO:0005737">
    <property type="term" value="C:cytoplasm"/>
    <property type="evidence" value="ECO:0007669"/>
    <property type="project" value="TreeGrafter"/>
</dbReference>
<dbReference type="PANTHER" id="PTHR45982">
    <property type="entry name" value="REGULATOR OF CHROMOSOME CONDENSATION"/>
    <property type="match status" value="1"/>
</dbReference>
<feature type="domain" description="BIG2" evidence="2">
    <location>
        <begin position="115"/>
        <end position="195"/>
    </location>
</feature>
<feature type="signal peptide" evidence="1">
    <location>
        <begin position="1"/>
        <end position="22"/>
    </location>
</feature>